<proteinExistence type="predicted"/>
<evidence type="ECO:0000256" key="5">
    <source>
        <dbReference type="ARBA" id="ARBA00022777"/>
    </source>
</evidence>
<keyword evidence="5 10" id="KW-0418">Kinase</keyword>
<feature type="compositionally biased region" description="Basic and acidic residues" evidence="8">
    <location>
        <begin position="404"/>
        <end position="420"/>
    </location>
</feature>
<dbReference type="PROSITE" id="PS00108">
    <property type="entry name" value="PROTEIN_KINASE_ST"/>
    <property type="match status" value="1"/>
</dbReference>
<evidence type="ECO:0000256" key="3">
    <source>
        <dbReference type="ARBA" id="ARBA00022679"/>
    </source>
</evidence>
<dbReference type="AlphaFoldDB" id="A0A410RYP1"/>
<dbReference type="Gene3D" id="3.30.200.20">
    <property type="entry name" value="Phosphorylase Kinase, domain 1"/>
    <property type="match status" value="1"/>
</dbReference>
<evidence type="ECO:0000256" key="7">
    <source>
        <dbReference type="PROSITE-ProRule" id="PRU10141"/>
    </source>
</evidence>
<dbReference type="GO" id="GO:0004674">
    <property type="term" value="F:protein serine/threonine kinase activity"/>
    <property type="evidence" value="ECO:0007669"/>
    <property type="project" value="UniProtKB-KW"/>
</dbReference>
<evidence type="ECO:0000256" key="1">
    <source>
        <dbReference type="ARBA" id="ARBA00012513"/>
    </source>
</evidence>
<dbReference type="EC" id="2.7.11.1" evidence="1"/>
<evidence type="ECO:0000256" key="2">
    <source>
        <dbReference type="ARBA" id="ARBA00022527"/>
    </source>
</evidence>
<dbReference type="SMART" id="SM00220">
    <property type="entry name" value="S_TKc"/>
    <property type="match status" value="1"/>
</dbReference>
<evidence type="ECO:0000256" key="4">
    <source>
        <dbReference type="ARBA" id="ARBA00022741"/>
    </source>
</evidence>
<feature type="domain" description="Protein kinase" evidence="9">
    <location>
        <begin position="39"/>
        <end position="313"/>
    </location>
</feature>
<dbReference type="CDD" id="cd14014">
    <property type="entry name" value="STKc_PknB_like"/>
    <property type="match status" value="1"/>
</dbReference>
<keyword evidence="2 10" id="KW-0723">Serine/threonine-protein kinase</keyword>
<dbReference type="PROSITE" id="PS50011">
    <property type="entry name" value="PROTEIN_KINASE_DOM"/>
    <property type="match status" value="1"/>
</dbReference>
<evidence type="ECO:0000256" key="6">
    <source>
        <dbReference type="ARBA" id="ARBA00022840"/>
    </source>
</evidence>
<feature type="compositionally biased region" description="Low complexity" evidence="8">
    <location>
        <begin position="336"/>
        <end position="350"/>
    </location>
</feature>
<evidence type="ECO:0000259" key="9">
    <source>
        <dbReference type="PROSITE" id="PS50011"/>
    </source>
</evidence>
<reference evidence="10 11" key="1">
    <citation type="submission" date="2018-12" db="EMBL/GenBank/DDBJ databases">
        <title>Complete Genome Sequence of the Corallopyronin A producing Myxobacterium Corallococcus coralloides B035.</title>
        <authorList>
            <person name="Bouhired S.M."/>
            <person name="Rupp O."/>
            <person name="Blom J."/>
            <person name="Schaeberle T.F."/>
            <person name="Kehraus S."/>
            <person name="Schiefer A."/>
            <person name="Pfarr K."/>
            <person name="Goesmann A."/>
            <person name="Hoerauf A."/>
            <person name="Koenig G.M."/>
        </authorList>
    </citation>
    <scope>NUCLEOTIDE SEQUENCE [LARGE SCALE GENOMIC DNA]</scope>
    <source>
        <strain evidence="10 11">B035</strain>
    </source>
</reference>
<dbReference type="PANTHER" id="PTHR43289:SF6">
    <property type="entry name" value="SERINE_THREONINE-PROTEIN KINASE NEKL-3"/>
    <property type="match status" value="1"/>
</dbReference>
<dbReference type="Gene3D" id="1.10.510.10">
    <property type="entry name" value="Transferase(Phosphotransferase) domain 1"/>
    <property type="match status" value="1"/>
</dbReference>
<keyword evidence="6 7" id="KW-0067">ATP-binding</keyword>
<dbReference type="Pfam" id="PF00069">
    <property type="entry name" value="Pkinase"/>
    <property type="match status" value="1"/>
</dbReference>
<gene>
    <name evidence="10" type="primary">pkn1F_1</name>
    <name evidence="10" type="ORF">EJ065_5530</name>
</gene>
<dbReference type="InterPro" id="IPR008271">
    <property type="entry name" value="Ser/Thr_kinase_AS"/>
</dbReference>
<keyword evidence="4 7" id="KW-0547">Nucleotide-binding</keyword>
<organism evidence="10 11">
    <name type="scientific">Corallococcus coralloides</name>
    <name type="common">Myxococcus coralloides</name>
    <dbReference type="NCBI Taxonomy" id="184914"/>
    <lineage>
        <taxon>Bacteria</taxon>
        <taxon>Pseudomonadati</taxon>
        <taxon>Myxococcota</taxon>
        <taxon>Myxococcia</taxon>
        <taxon>Myxococcales</taxon>
        <taxon>Cystobacterineae</taxon>
        <taxon>Myxococcaceae</taxon>
        <taxon>Corallococcus</taxon>
    </lineage>
</organism>
<keyword evidence="3" id="KW-0808">Transferase</keyword>
<dbReference type="SUPFAM" id="SSF56112">
    <property type="entry name" value="Protein kinase-like (PK-like)"/>
    <property type="match status" value="1"/>
</dbReference>
<dbReference type="InterPro" id="IPR011009">
    <property type="entry name" value="Kinase-like_dom_sf"/>
</dbReference>
<feature type="compositionally biased region" description="Pro residues" evidence="8">
    <location>
        <begin position="478"/>
        <end position="488"/>
    </location>
</feature>
<feature type="binding site" evidence="7">
    <location>
        <position position="68"/>
    </location>
    <ligand>
        <name>ATP</name>
        <dbReference type="ChEBI" id="CHEBI:30616"/>
    </ligand>
</feature>
<dbReference type="EMBL" id="CP034669">
    <property type="protein sequence ID" value="QAT87064.1"/>
    <property type="molecule type" value="Genomic_DNA"/>
</dbReference>
<dbReference type="PROSITE" id="PS00107">
    <property type="entry name" value="PROTEIN_KINASE_ATP"/>
    <property type="match status" value="1"/>
</dbReference>
<feature type="compositionally biased region" description="Polar residues" evidence="8">
    <location>
        <begin position="421"/>
        <end position="432"/>
    </location>
</feature>
<dbReference type="PANTHER" id="PTHR43289">
    <property type="entry name" value="MITOGEN-ACTIVATED PROTEIN KINASE KINASE KINASE 20-RELATED"/>
    <property type="match status" value="1"/>
</dbReference>
<dbReference type="GO" id="GO:0005524">
    <property type="term" value="F:ATP binding"/>
    <property type="evidence" value="ECO:0007669"/>
    <property type="project" value="UniProtKB-UniRule"/>
</dbReference>
<dbReference type="Proteomes" id="UP000288758">
    <property type="component" value="Chromosome"/>
</dbReference>
<evidence type="ECO:0000313" key="11">
    <source>
        <dbReference type="Proteomes" id="UP000288758"/>
    </source>
</evidence>
<dbReference type="InterPro" id="IPR017441">
    <property type="entry name" value="Protein_kinase_ATP_BS"/>
</dbReference>
<feature type="region of interest" description="Disordered" evidence="8">
    <location>
        <begin position="624"/>
        <end position="663"/>
    </location>
</feature>
<feature type="region of interest" description="Disordered" evidence="8">
    <location>
        <begin position="399"/>
        <end position="555"/>
    </location>
</feature>
<protein>
    <recommendedName>
        <fullName evidence="1">non-specific serine/threonine protein kinase</fullName>
        <ecNumber evidence="1">2.7.11.1</ecNumber>
    </recommendedName>
</protein>
<evidence type="ECO:0000313" key="10">
    <source>
        <dbReference type="EMBL" id="QAT87064.1"/>
    </source>
</evidence>
<dbReference type="InterPro" id="IPR000719">
    <property type="entry name" value="Prot_kinase_dom"/>
</dbReference>
<name>A0A410RYP1_CORCK</name>
<feature type="compositionally biased region" description="Low complexity" evidence="8">
    <location>
        <begin position="515"/>
        <end position="541"/>
    </location>
</feature>
<feature type="compositionally biased region" description="Pro residues" evidence="8">
    <location>
        <begin position="632"/>
        <end position="644"/>
    </location>
</feature>
<feature type="region of interest" description="Disordered" evidence="8">
    <location>
        <begin position="289"/>
        <end position="355"/>
    </location>
</feature>
<dbReference type="FunFam" id="1.10.510.10:FF:000021">
    <property type="entry name" value="Serine/threonine protein kinase"/>
    <property type="match status" value="1"/>
</dbReference>
<sequence>MKTHRPSNPDGATLTLRKTASAETTPLVDPLLSSQIGDFTVEERIGAGGMGVVYRATHSLIGKQAAIKVLRAELVSPRVHERLLVEARAVNAIRHPGIIDIFGFGKLPDGRPYVVMELLEGRPLSELMSDQQRLDVPTVLWMLDQILSALGAAHRAGVVHRDLKPANVFMVESPNAAPTIKLVDFGIAKLLENRESPTTLDGSVLGTPEFMAPEQIRGGTVGPATDLYALGIMAFQMLTGARPFQGDPVQVLFAHVDKVPPLPSSRAEGIPPELDTLVLQLLAKDPALRPPSAEAVQQQLQRVPAESRTQPFARPPGLKPKASTQRQAPVSKPAEARVPPRAPVAAAGAEDSGTETLQTLRRPLHRGWMLGGAALLVGLGTGAWWLSHPVAPDEAVPTQIAPKPELEPKPKTEPTNEVRVEQSTPGTLQDVATTMPARSKKEEEPAGKVGDAPPEYEEEGSHSQPSRTGRTIYRPKVATPPLPEPIPAVTPEQPIVAQGKATETDVTESEGQSFVAPTAPSQTATPTPAPVVSTSAAPRAAMPELPRDNSTQKALADRLTKLFNKVHAPSPKGNPPKELLDDLMWLMRQAANASTATERTDVTTGAYEWETRFDQWRGLPSEAPTAIAPSLVGPPKPQAVPVPTPVHASPSEPPSGQHPLGPLPELRRTTPQEAQLAKRVEYLTREFLRRTAGARSSLDLEWKLLRFHERASQELTATERMALQQEMDKWFEELKTRYSL</sequence>
<evidence type="ECO:0000256" key="8">
    <source>
        <dbReference type="SAM" id="MobiDB-lite"/>
    </source>
</evidence>
<accession>A0A410RYP1</accession>